<dbReference type="Proteomes" id="UP000887159">
    <property type="component" value="Unassembled WGS sequence"/>
</dbReference>
<comment type="caution">
    <text evidence="1">The sequence shown here is derived from an EMBL/GenBank/DDBJ whole genome shotgun (WGS) entry which is preliminary data.</text>
</comment>
<sequence length="72" mass="8334">MCFYLVEQPFNGRDNSEKNSALLLREVSLSPSNKNRLSRHGPLPWRRSLRENASFDGLCVPELEVKDESPFR</sequence>
<protein>
    <submittedName>
        <fullName evidence="1">Uncharacterized protein</fullName>
    </submittedName>
</protein>
<accession>A0A8X6SXG3</accession>
<organism evidence="1 2">
    <name type="scientific">Trichonephila clavipes</name>
    <name type="common">Golden silk orbweaver</name>
    <name type="synonym">Nephila clavipes</name>
    <dbReference type="NCBI Taxonomy" id="2585209"/>
    <lineage>
        <taxon>Eukaryota</taxon>
        <taxon>Metazoa</taxon>
        <taxon>Ecdysozoa</taxon>
        <taxon>Arthropoda</taxon>
        <taxon>Chelicerata</taxon>
        <taxon>Arachnida</taxon>
        <taxon>Araneae</taxon>
        <taxon>Araneomorphae</taxon>
        <taxon>Entelegynae</taxon>
        <taxon>Araneoidea</taxon>
        <taxon>Nephilidae</taxon>
        <taxon>Trichonephila</taxon>
    </lineage>
</organism>
<name>A0A8X6SXG3_TRICX</name>
<gene>
    <name evidence="1" type="ORF">TNCV_4649221</name>
</gene>
<dbReference type="EMBL" id="BMAU01021353">
    <property type="protein sequence ID" value="GFY19750.1"/>
    <property type="molecule type" value="Genomic_DNA"/>
</dbReference>
<evidence type="ECO:0000313" key="2">
    <source>
        <dbReference type="Proteomes" id="UP000887159"/>
    </source>
</evidence>
<keyword evidence="2" id="KW-1185">Reference proteome</keyword>
<proteinExistence type="predicted"/>
<reference evidence="1" key="1">
    <citation type="submission" date="2020-08" db="EMBL/GenBank/DDBJ databases">
        <title>Multicomponent nature underlies the extraordinary mechanical properties of spider dragline silk.</title>
        <authorList>
            <person name="Kono N."/>
            <person name="Nakamura H."/>
            <person name="Mori M."/>
            <person name="Yoshida Y."/>
            <person name="Ohtoshi R."/>
            <person name="Malay A.D."/>
            <person name="Moran D.A.P."/>
            <person name="Tomita M."/>
            <person name="Numata K."/>
            <person name="Arakawa K."/>
        </authorList>
    </citation>
    <scope>NUCLEOTIDE SEQUENCE</scope>
</reference>
<dbReference type="AlphaFoldDB" id="A0A8X6SXG3"/>
<evidence type="ECO:0000313" key="1">
    <source>
        <dbReference type="EMBL" id="GFY19750.1"/>
    </source>
</evidence>